<dbReference type="InterPro" id="IPR029063">
    <property type="entry name" value="SAM-dependent_MTases_sf"/>
</dbReference>
<reference evidence="3" key="1">
    <citation type="journal article" date="2014" name="Int. J. Syst. Evol. Microbiol.">
        <title>Complete genome sequence of Corynebacterium casei LMG S-19264T (=DSM 44701T), isolated from a smear-ripened cheese.</title>
        <authorList>
            <consortium name="US DOE Joint Genome Institute (JGI-PGF)"/>
            <person name="Walter F."/>
            <person name="Albersmeier A."/>
            <person name="Kalinowski J."/>
            <person name="Ruckert C."/>
        </authorList>
    </citation>
    <scope>NUCLEOTIDE SEQUENCE</scope>
    <source>
        <strain evidence="3">CGMCC 1.6333</strain>
    </source>
</reference>
<dbReference type="EMBL" id="BMLG01000001">
    <property type="protein sequence ID" value="GGM20477.1"/>
    <property type="molecule type" value="Genomic_DNA"/>
</dbReference>
<evidence type="ECO:0000256" key="2">
    <source>
        <dbReference type="ARBA" id="ARBA00022679"/>
    </source>
</evidence>
<dbReference type="OrthoDB" id="9803017at2"/>
<protein>
    <submittedName>
        <fullName evidence="3">rRNA methyltransferase</fullName>
    </submittedName>
</protein>
<dbReference type="PANTHER" id="PTHR43542">
    <property type="entry name" value="METHYLTRANSFERASE"/>
    <property type="match status" value="1"/>
</dbReference>
<evidence type="ECO:0000256" key="1">
    <source>
        <dbReference type="ARBA" id="ARBA00022603"/>
    </source>
</evidence>
<name>A0A917WQ09_9BACI</name>
<dbReference type="Proteomes" id="UP000618460">
    <property type="component" value="Unassembled WGS sequence"/>
</dbReference>
<organism evidence="3 4">
    <name type="scientific">Paraliobacillus quinghaiensis</name>
    <dbReference type="NCBI Taxonomy" id="470815"/>
    <lineage>
        <taxon>Bacteria</taxon>
        <taxon>Bacillati</taxon>
        <taxon>Bacillota</taxon>
        <taxon>Bacilli</taxon>
        <taxon>Bacillales</taxon>
        <taxon>Bacillaceae</taxon>
        <taxon>Paraliobacillus</taxon>
    </lineage>
</organism>
<dbReference type="SUPFAM" id="SSF53335">
    <property type="entry name" value="S-adenosyl-L-methionine-dependent methyltransferases"/>
    <property type="match status" value="1"/>
</dbReference>
<dbReference type="InterPro" id="IPR004398">
    <property type="entry name" value="RNA_MeTrfase_RsmD"/>
</dbReference>
<proteinExistence type="predicted"/>
<dbReference type="PROSITE" id="PS00092">
    <property type="entry name" value="N6_MTASE"/>
    <property type="match status" value="1"/>
</dbReference>
<evidence type="ECO:0000313" key="4">
    <source>
        <dbReference type="Proteomes" id="UP000618460"/>
    </source>
</evidence>
<dbReference type="CDD" id="cd02440">
    <property type="entry name" value="AdoMet_MTases"/>
    <property type="match status" value="1"/>
</dbReference>
<dbReference type="NCBIfam" id="TIGR00095">
    <property type="entry name" value="16S rRNA (guanine(966)-N(2))-methyltransferase RsmD"/>
    <property type="match status" value="1"/>
</dbReference>
<comment type="caution">
    <text evidence="3">The sequence shown here is derived from an EMBL/GenBank/DDBJ whole genome shotgun (WGS) entry which is preliminary data.</text>
</comment>
<evidence type="ECO:0000313" key="3">
    <source>
        <dbReference type="EMBL" id="GGM20477.1"/>
    </source>
</evidence>
<keyword evidence="2" id="KW-0808">Transferase</keyword>
<sequence length="189" mass="20915">MRVIAGTYKGHRLQAVPNKLTRPTTDKVKEALFQMIGPFFSGGNCLDLFAGSGGLGIEALSRGIDHSIFVDQQPKAIQTIYTNLKTLDLEGSAEVFRTDAFRALKAAGKRGLLFDLVFLDPPYQKVSYEKLLEGLQTFQLTTEKTIIVCEHEARQALPDEHAGFNKVKSETYGGTTAVTLYKKEEERNG</sequence>
<keyword evidence="4" id="KW-1185">Reference proteome</keyword>
<dbReference type="RefSeq" id="WP_117152984.1">
    <property type="nucleotide sequence ID" value="NZ_BMLG01000001.1"/>
</dbReference>
<reference evidence="3" key="2">
    <citation type="submission" date="2020-09" db="EMBL/GenBank/DDBJ databases">
        <authorList>
            <person name="Sun Q."/>
            <person name="Zhou Y."/>
        </authorList>
    </citation>
    <scope>NUCLEOTIDE SEQUENCE</scope>
    <source>
        <strain evidence="3">CGMCC 1.6333</strain>
    </source>
</reference>
<gene>
    <name evidence="3" type="ORF">GCM10011351_02890</name>
</gene>
<keyword evidence="1 3" id="KW-0489">Methyltransferase</keyword>
<dbReference type="Pfam" id="PF03602">
    <property type="entry name" value="Cons_hypoth95"/>
    <property type="match status" value="1"/>
</dbReference>
<dbReference type="AlphaFoldDB" id="A0A917WQ09"/>
<accession>A0A917WQ09</accession>
<dbReference type="PANTHER" id="PTHR43542:SF1">
    <property type="entry name" value="METHYLTRANSFERASE"/>
    <property type="match status" value="1"/>
</dbReference>
<dbReference type="InterPro" id="IPR002052">
    <property type="entry name" value="DNA_methylase_N6_adenine_CS"/>
</dbReference>
<dbReference type="GO" id="GO:0003676">
    <property type="term" value="F:nucleic acid binding"/>
    <property type="evidence" value="ECO:0007669"/>
    <property type="project" value="InterPro"/>
</dbReference>
<dbReference type="PIRSF" id="PIRSF004553">
    <property type="entry name" value="CHP00095"/>
    <property type="match status" value="1"/>
</dbReference>
<dbReference type="Gene3D" id="3.40.50.150">
    <property type="entry name" value="Vaccinia Virus protein VP39"/>
    <property type="match status" value="1"/>
</dbReference>
<dbReference type="GO" id="GO:0031167">
    <property type="term" value="P:rRNA methylation"/>
    <property type="evidence" value="ECO:0007669"/>
    <property type="project" value="InterPro"/>
</dbReference>
<dbReference type="GO" id="GO:0008168">
    <property type="term" value="F:methyltransferase activity"/>
    <property type="evidence" value="ECO:0007669"/>
    <property type="project" value="UniProtKB-KW"/>
</dbReference>